<reference evidence="2 3" key="1">
    <citation type="submission" date="2023-09" db="EMBL/GenBank/DDBJ databases">
        <title>Novel taxa isolated from Blanes Bay.</title>
        <authorList>
            <person name="Rey-Velasco X."/>
            <person name="Lucena T."/>
        </authorList>
    </citation>
    <scope>NUCLEOTIDE SEQUENCE [LARGE SCALE GENOMIC DNA]</scope>
    <source>
        <strain evidence="2 3">S334</strain>
    </source>
</reference>
<dbReference type="RefSeq" id="WP_314013182.1">
    <property type="nucleotide sequence ID" value="NZ_JAVTTP010000001.1"/>
</dbReference>
<dbReference type="Pfam" id="PF06439">
    <property type="entry name" value="3keto-disac_hyd"/>
    <property type="match status" value="1"/>
</dbReference>
<organism evidence="2 3">
    <name type="scientific">Pricia mediterranea</name>
    <dbReference type="NCBI Taxonomy" id="3076079"/>
    <lineage>
        <taxon>Bacteria</taxon>
        <taxon>Pseudomonadati</taxon>
        <taxon>Bacteroidota</taxon>
        <taxon>Flavobacteriia</taxon>
        <taxon>Flavobacteriales</taxon>
        <taxon>Flavobacteriaceae</taxon>
        <taxon>Pricia</taxon>
    </lineage>
</organism>
<dbReference type="EMBL" id="JAVTTP010000001">
    <property type="protein sequence ID" value="MDT7828053.1"/>
    <property type="molecule type" value="Genomic_DNA"/>
</dbReference>
<dbReference type="Proteomes" id="UP001250656">
    <property type="component" value="Unassembled WGS sequence"/>
</dbReference>
<dbReference type="InterPro" id="IPR010496">
    <property type="entry name" value="AL/BT2_dom"/>
</dbReference>
<evidence type="ECO:0000313" key="3">
    <source>
        <dbReference type="Proteomes" id="UP001250656"/>
    </source>
</evidence>
<dbReference type="Gene3D" id="2.60.120.560">
    <property type="entry name" value="Exo-inulinase, domain 1"/>
    <property type="match status" value="1"/>
</dbReference>
<protein>
    <submittedName>
        <fullName evidence="2">DUF1080 domain-containing protein</fullName>
    </submittedName>
</protein>
<gene>
    <name evidence="2" type="ORF">RQM65_05170</name>
</gene>
<name>A0ABU3L466_9FLAO</name>
<accession>A0ABU3L466</accession>
<evidence type="ECO:0000259" key="1">
    <source>
        <dbReference type="Pfam" id="PF06439"/>
    </source>
</evidence>
<comment type="caution">
    <text evidence="2">The sequence shown here is derived from an EMBL/GenBank/DDBJ whole genome shotgun (WGS) entry which is preliminary data.</text>
</comment>
<feature type="domain" description="3-keto-alpha-glucoside-1,2-lyase/3-keto-2-hydroxy-glucal hydratase" evidence="1">
    <location>
        <begin position="46"/>
        <end position="274"/>
    </location>
</feature>
<keyword evidence="3" id="KW-1185">Reference proteome</keyword>
<sequence length="278" mass="31973">MRTRRYPAPKLKIVNRYRYLISLVMLLPLVLLSWKHSPPAPGTQEQWESIFNGEDLSGWQIKVTGHELDQNYKNTFQAKDGKLIVSYDEYDTFDDKFGHIFYHEKLSRYKLRLEYRFIGDQVPGAPDWAYRNSGVKFHSRAPEEIPKDQKLLVAVEAQLLGGNGKDERPTANVCTAGTHIEMDGKLITEHCTPSSSKTYHGNQWVALELEVLGNEKVIHRVNGEVVFEYEKPQLDDSDPFSKQLLDKGVPRMLSDGYIALQAESHPVEFRNIELMRLP</sequence>
<evidence type="ECO:0000313" key="2">
    <source>
        <dbReference type="EMBL" id="MDT7828053.1"/>
    </source>
</evidence>
<proteinExistence type="predicted"/>